<dbReference type="GO" id="GO:0070475">
    <property type="term" value="P:rRNA base methylation"/>
    <property type="evidence" value="ECO:0007669"/>
    <property type="project" value="TreeGrafter"/>
</dbReference>
<gene>
    <name evidence="8" type="ORF">HK15_05180</name>
</gene>
<feature type="binding site" evidence="6">
    <location>
        <position position="362"/>
    </location>
    <ligand>
        <name>S-adenosyl-L-methionine</name>
        <dbReference type="ChEBI" id="CHEBI:59789"/>
    </ligand>
</feature>
<feature type="binding site" evidence="6">
    <location>
        <position position="267"/>
    </location>
    <ligand>
        <name>S-adenosyl-L-methionine</name>
        <dbReference type="ChEBI" id="CHEBI:59789"/>
    </ligand>
</feature>
<dbReference type="PROSITE" id="PS51687">
    <property type="entry name" value="SAM_MT_RNA_M5U"/>
    <property type="match status" value="1"/>
</dbReference>
<evidence type="ECO:0000256" key="6">
    <source>
        <dbReference type="PROSITE-ProRule" id="PRU01024"/>
    </source>
</evidence>
<feature type="active site" description="Nucleophile" evidence="6">
    <location>
        <position position="388"/>
    </location>
</feature>
<evidence type="ECO:0000256" key="1">
    <source>
        <dbReference type="ARBA" id="ARBA00022485"/>
    </source>
</evidence>
<evidence type="ECO:0000256" key="2">
    <source>
        <dbReference type="ARBA" id="ARBA00022603"/>
    </source>
</evidence>
<dbReference type="PROSITE" id="PS50926">
    <property type="entry name" value="TRAM"/>
    <property type="match status" value="1"/>
</dbReference>
<dbReference type="GO" id="GO:0070041">
    <property type="term" value="F:rRNA (uridine-C5-)-methyltransferase activity"/>
    <property type="evidence" value="ECO:0007669"/>
    <property type="project" value="TreeGrafter"/>
</dbReference>
<dbReference type="SUPFAM" id="SSF53335">
    <property type="entry name" value="S-adenosyl-L-methionine-dependent methyltransferases"/>
    <property type="match status" value="1"/>
</dbReference>
<dbReference type="EMBL" id="JOOY01000023">
    <property type="protein sequence ID" value="OUJ02502.1"/>
    <property type="molecule type" value="Genomic_DNA"/>
</dbReference>
<organism evidence="8 9">
    <name type="scientific">Acetobacter orientalis</name>
    <dbReference type="NCBI Taxonomy" id="146474"/>
    <lineage>
        <taxon>Bacteria</taxon>
        <taxon>Pseudomonadati</taxon>
        <taxon>Pseudomonadota</taxon>
        <taxon>Alphaproteobacteria</taxon>
        <taxon>Acetobacterales</taxon>
        <taxon>Acetobacteraceae</taxon>
        <taxon>Acetobacter</taxon>
    </lineage>
</organism>
<keyword evidence="5" id="KW-0411">Iron-sulfur</keyword>
<feature type="domain" description="TRAM" evidence="7">
    <location>
        <begin position="9"/>
        <end position="68"/>
    </location>
</feature>
<dbReference type="Pfam" id="PF05958">
    <property type="entry name" value="tRNA_U5-meth_tr"/>
    <property type="match status" value="1"/>
</dbReference>
<keyword evidence="2 6" id="KW-0489">Methyltransferase</keyword>
<dbReference type="Gene3D" id="2.40.50.1070">
    <property type="match status" value="1"/>
</dbReference>
<evidence type="ECO:0000256" key="5">
    <source>
        <dbReference type="ARBA" id="ARBA00023014"/>
    </source>
</evidence>
<sequence>MVTKPENNTRPAPQEQVVTVAYLAAQGDGCAKLADGTVVHLPGTLPGETLRITSTDAKKWRVEAVTTSSDERVTPPCPLFERCGGCTLQYMAPSALLRWKTERVQHALTKAGFTQLPAIQQHQVPPHSRRRVDLAIRRNGKELIIGLHARNSGDVVDLTTCTIMHLKILEALPVLRQALRSLEGLRQAGEIKINLLDSGLDILFSTDGALTSADRTRLAALASALMAPRINWYQRGSEAYETVAQRGSVFHKFGEVSVAPPAGAFLQATQQSEAWIQQAVLAALPAKMAKRDVIMELYAGCGTLSFPLATRQRILAYEGYPPAAATLKAASGGMRLDVFCRDLNRQPIMGKDLSDAAVVVLDPPHAGAKLQMKQLANGKPKHVIYVSCNPAALVADAAVLHAAGYSLTSVQVVDQFLWSAEVEAVCGFTHGSSRRIRSGPSRLGC</sequence>
<keyword evidence="3 6" id="KW-0808">Transferase</keyword>
<evidence type="ECO:0000313" key="8">
    <source>
        <dbReference type="EMBL" id="OUJ02502.1"/>
    </source>
</evidence>
<keyword evidence="1" id="KW-0408">Iron</keyword>
<accession>A0A252BDZ6</accession>
<reference evidence="8 9" key="1">
    <citation type="submission" date="2014-06" db="EMBL/GenBank/DDBJ databases">
        <authorList>
            <person name="Ju J."/>
            <person name="Zhang J."/>
        </authorList>
    </citation>
    <scope>NUCLEOTIDE SEQUENCE [LARGE SCALE GENOMIC DNA]</scope>
    <source>
        <strain evidence="8">DmW_048</strain>
    </source>
</reference>
<dbReference type="InterPro" id="IPR010280">
    <property type="entry name" value="U5_MeTrfase_fam"/>
</dbReference>
<keyword evidence="4 6" id="KW-0949">S-adenosyl-L-methionine</keyword>
<proteinExistence type="inferred from homology"/>
<evidence type="ECO:0000259" key="7">
    <source>
        <dbReference type="PROSITE" id="PS50926"/>
    </source>
</evidence>
<dbReference type="GO" id="GO:0051539">
    <property type="term" value="F:4 iron, 4 sulfur cluster binding"/>
    <property type="evidence" value="ECO:0007669"/>
    <property type="project" value="UniProtKB-KW"/>
</dbReference>
<dbReference type="PANTHER" id="PTHR11061">
    <property type="entry name" value="RNA M5U METHYLTRANSFERASE"/>
    <property type="match status" value="1"/>
</dbReference>
<protein>
    <submittedName>
        <fullName evidence="8">23S rRNA methyltransferase</fullName>
    </submittedName>
</protein>
<dbReference type="InterPro" id="IPR002792">
    <property type="entry name" value="TRAM_dom"/>
</dbReference>
<dbReference type="InterPro" id="IPR012340">
    <property type="entry name" value="NA-bd_OB-fold"/>
</dbReference>
<evidence type="ECO:0000313" key="9">
    <source>
        <dbReference type="Proteomes" id="UP000194999"/>
    </source>
</evidence>
<comment type="similarity">
    <text evidence="6">Belongs to the class I-like SAM-binding methyltransferase superfamily. RNA M5U methyltransferase family.</text>
</comment>
<feature type="binding site" evidence="6">
    <location>
        <position position="298"/>
    </location>
    <ligand>
        <name>S-adenosyl-L-methionine</name>
        <dbReference type="ChEBI" id="CHEBI:59789"/>
    </ligand>
</feature>
<dbReference type="Gene3D" id="2.40.50.140">
    <property type="entry name" value="Nucleic acid-binding proteins"/>
    <property type="match status" value="1"/>
</dbReference>
<keyword evidence="1" id="KW-0479">Metal-binding</keyword>
<dbReference type="PANTHER" id="PTHR11061:SF49">
    <property type="entry name" value="23S RRNA (URACIL(1939)-C(5))-METHYLTRANSFERASE RLMD"/>
    <property type="match status" value="1"/>
</dbReference>
<evidence type="ECO:0000256" key="3">
    <source>
        <dbReference type="ARBA" id="ARBA00022679"/>
    </source>
</evidence>
<comment type="caution">
    <text evidence="8">The sequence shown here is derived from an EMBL/GenBank/DDBJ whole genome shotgun (WGS) entry which is preliminary data.</text>
</comment>
<keyword evidence="1" id="KW-0004">4Fe-4S</keyword>
<feature type="binding site" evidence="6">
    <location>
        <position position="318"/>
    </location>
    <ligand>
        <name>S-adenosyl-L-methionine</name>
        <dbReference type="ChEBI" id="CHEBI:59789"/>
    </ligand>
</feature>
<dbReference type="AlphaFoldDB" id="A0A252BDZ6"/>
<evidence type="ECO:0000256" key="4">
    <source>
        <dbReference type="ARBA" id="ARBA00022691"/>
    </source>
</evidence>
<dbReference type="SUPFAM" id="SSF50249">
    <property type="entry name" value="Nucleic acid-binding proteins"/>
    <property type="match status" value="1"/>
</dbReference>
<dbReference type="InterPro" id="IPR029063">
    <property type="entry name" value="SAM-dependent_MTases_sf"/>
</dbReference>
<dbReference type="Gene3D" id="3.40.50.150">
    <property type="entry name" value="Vaccinia Virus protein VP39"/>
    <property type="match status" value="1"/>
</dbReference>
<name>A0A252BDZ6_9PROT</name>
<dbReference type="Pfam" id="PF01938">
    <property type="entry name" value="TRAM"/>
    <property type="match status" value="1"/>
</dbReference>
<dbReference type="Proteomes" id="UP000194999">
    <property type="component" value="Unassembled WGS sequence"/>
</dbReference>